<evidence type="ECO:0000256" key="29">
    <source>
        <dbReference type="ARBA" id="ARBA00048953"/>
    </source>
</evidence>
<keyword evidence="14" id="KW-0379">Hydroxylation</keyword>
<feature type="domain" description="Alcohol dehydrogenase-like C-terminal" evidence="34">
    <location>
        <begin position="181"/>
        <end position="308"/>
    </location>
</feature>
<dbReference type="FunFam" id="3.40.50.720:FF:000121">
    <property type="entry name" value="Prostaglandin reductase 2"/>
    <property type="match status" value="1"/>
</dbReference>
<reference evidence="36" key="1">
    <citation type="submission" date="2015-03" db="EMBL/GenBank/DDBJ databases">
        <title>Identification and tissue distribution of putative odorant degrading enzymes in the codling moth Cydia pomonella.</title>
        <authorList>
            <person name="Huang X."/>
        </authorList>
    </citation>
    <scope>NUCLEOTIDE SEQUENCE</scope>
</reference>
<evidence type="ECO:0000256" key="18">
    <source>
        <dbReference type="ARBA" id="ARBA00033119"/>
    </source>
</evidence>
<feature type="domain" description="Oxidoreductase N-terminal" evidence="35">
    <location>
        <begin position="27"/>
        <end position="122"/>
    </location>
</feature>
<dbReference type="Gene3D" id="3.40.50.720">
    <property type="entry name" value="NAD(P)-binding Rossmann-like Domain"/>
    <property type="match status" value="1"/>
</dbReference>
<dbReference type="EMBL" id="KP899553">
    <property type="protein sequence ID" value="AKQ06152.1"/>
    <property type="molecule type" value="mRNA"/>
</dbReference>
<comment type="catalytic activity">
    <reaction evidence="33">
        <text>hexanal + NADP(+) = (E)-hex-2-enal + NADPH + H(+)</text>
        <dbReference type="Rhea" id="RHEA:50776"/>
        <dbReference type="ChEBI" id="CHEBI:15378"/>
        <dbReference type="ChEBI" id="CHEBI:28913"/>
        <dbReference type="ChEBI" id="CHEBI:57783"/>
        <dbReference type="ChEBI" id="CHEBI:58349"/>
        <dbReference type="ChEBI" id="CHEBI:88528"/>
    </reaction>
    <physiologicalReaction direction="right-to-left" evidence="33">
        <dbReference type="Rhea" id="RHEA:50778"/>
    </physiologicalReaction>
</comment>
<dbReference type="AlphaFoldDB" id="A0A0H4TG53"/>
<dbReference type="SUPFAM" id="SSF51735">
    <property type="entry name" value="NAD(P)-binding Rossmann-fold domains"/>
    <property type="match status" value="1"/>
</dbReference>
<comment type="subcellular location">
    <subcellularLocation>
        <location evidence="1">Cytoplasm</location>
    </subcellularLocation>
</comment>
<comment type="catalytic activity">
    <reaction evidence="28">
        <text>20-hydroxy-leukotriene B4 + NADP(+) = 12-oxo-20-hydroxy-leukotriene B4 + NADPH + H(+)</text>
        <dbReference type="Rhea" id="RHEA:51208"/>
        <dbReference type="ChEBI" id="CHEBI:15378"/>
        <dbReference type="ChEBI" id="CHEBI:57460"/>
        <dbReference type="ChEBI" id="CHEBI:57783"/>
        <dbReference type="ChEBI" id="CHEBI:58349"/>
        <dbReference type="ChEBI" id="CHEBI:133346"/>
    </reaction>
    <physiologicalReaction direction="left-to-right" evidence="28">
        <dbReference type="Rhea" id="RHEA:51209"/>
    </physiologicalReaction>
</comment>
<evidence type="ECO:0000256" key="2">
    <source>
        <dbReference type="ARBA" id="ARBA00010460"/>
    </source>
</evidence>
<evidence type="ECO:0000256" key="30">
    <source>
        <dbReference type="ARBA" id="ARBA00049068"/>
    </source>
</evidence>
<keyword evidence="8" id="KW-0597">Phosphoprotein</keyword>
<comment type="catalytic activity">
    <reaction evidence="21">
        <text>pentan-2-one + NADP(+) = (E)-pent-3-en-2-one + NADPH + H(+)</text>
        <dbReference type="Rhea" id="RHEA:50788"/>
        <dbReference type="ChEBI" id="CHEBI:15378"/>
        <dbReference type="ChEBI" id="CHEBI:16472"/>
        <dbReference type="ChEBI" id="CHEBI:57783"/>
        <dbReference type="ChEBI" id="CHEBI:58349"/>
        <dbReference type="ChEBI" id="CHEBI:145276"/>
    </reaction>
    <physiologicalReaction direction="right-to-left" evidence="21">
        <dbReference type="Rhea" id="RHEA:50790"/>
    </physiologicalReaction>
</comment>
<evidence type="ECO:0000313" key="36">
    <source>
        <dbReference type="EMBL" id="AKQ06152.1"/>
    </source>
</evidence>
<evidence type="ECO:0000256" key="22">
    <source>
        <dbReference type="ARBA" id="ARBA00047871"/>
    </source>
</evidence>
<evidence type="ECO:0000256" key="31">
    <source>
        <dbReference type="ARBA" id="ARBA00049070"/>
    </source>
</evidence>
<comment type="catalytic activity">
    <reaction evidence="30">
        <text>(5S,12S)-dihydroxy-(6E,10E,12E,14Z)-eicosatetraenoate + NADP(+) = 12-oxo-(5S)-hydroxy-(6E,8E,10E,14Z)-eicosatetraenoate + NADPH + H(+)</text>
        <dbReference type="Rhea" id="RHEA:51212"/>
        <dbReference type="ChEBI" id="CHEBI:15378"/>
        <dbReference type="ChEBI" id="CHEBI:57783"/>
        <dbReference type="ChEBI" id="CHEBI:58349"/>
        <dbReference type="ChEBI" id="CHEBI:133974"/>
        <dbReference type="ChEBI" id="CHEBI:133975"/>
    </reaction>
    <physiologicalReaction direction="left-to-right" evidence="30">
        <dbReference type="Rhea" id="RHEA:51213"/>
    </physiologicalReaction>
</comment>
<evidence type="ECO:0000256" key="3">
    <source>
        <dbReference type="ARBA" id="ARBA00011852"/>
    </source>
</evidence>
<dbReference type="InterPro" id="IPR011032">
    <property type="entry name" value="GroES-like_sf"/>
</dbReference>
<sequence>MLKQLSTSTLFCAIRAYSNAAGKIKARKYVLTKYFQGEPKKSDFRIFEEELPEIKDGEILTEAEYLSVDPYMRAYMIGYKLPTDMIGGQVAKIIASRNDQYPVGKYVAGSFGWRTHTICNPKSSPYLGFMPITLLPDMSPHPISLGLGVLGMPGNTAYFGVKEILYPKAGETIAITGAAGAVGSHVGQIGKILGCRVIGFAGTDEKCEYLQELGFDHAFNYKTANIKTALREGAPNRIDCYFDNVGGEISSTIMGHMNKYGRVAVCGSISSYNDTALPKVTILQPSIVFKELKVEGFLVNRWLDRWDEGIKANMNWLQEGKIKYQEKVYNGFDNMVEALVGILRGENTGKAVVKVK</sequence>
<evidence type="ECO:0000256" key="10">
    <source>
        <dbReference type="ARBA" id="ARBA00022857"/>
    </source>
</evidence>
<evidence type="ECO:0000259" key="35">
    <source>
        <dbReference type="Pfam" id="PF16884"/>
    </source>
</evidence>
<evidence type="ECO:0000256" key="11">
    <source>
        <dbReference type="ARBA" id="ARBA00022990"/>
    </source>
</evidence>
<keyword evidence="13" id="KW-0443">Lipid metabolism</keyword>
<evidence type="ECO:0000256" key="1">
    <source>
        <dbReference type="ARBA" id="ARBA00004496"/>
    </source>
</evidence>
<comment type="catalytic activity">
    <reaction evidence="22">
        <text>leukotriene B4 + NADP(+) = 12-oxo-leukotriene B4 + NADPH + H(+)</text>
        <dbReference type="Rhea" id="RHEA:50608"/>
        <dbReference type="ChEBI" id="CHEBI:15378"/>
        <dbReference type="ChEBI" id="CHEBI:57461"/>
        <dbReference type="ChEBI" id="CHEBI:57783"/>
        <dbReference type="ChEBI" id="CHEBI:58349"/>
        <dbReference type="ChEBI" id="CHEBI:133309"/>
    </reaction>
    <physiologicalReaction direction="left-to-right" evidence="22">
        <dbReference type="Rhea" id="RHEA:50609"/>
    </physiologicalReaction>
</comment>
<dbReference type="Pfam" id="PF00107">
    <property type="entry name" value="ADH_zinc_N"/>
    <property type="match status" value="1"/>
</dbReference>
<evidence type="ECO:0000256" key="27">
    <source>
        <dbReference type="ARBA" id="ARBA00048387"/>
    </source>
</evidence>
<dbReference type="InterPro" id="IPR041694">
    <property type="entry name" value="ADH_N_2"/>
</dbReference>
<keyword evidence="7" id="KW-0644">Prostaglandin metabolism</keyword>
<evidence type="ECO:0000256" key="15">
    <source>
        <dbReference type="ARBA" id="ARBA00031851"/>
    </source>
</evidence>
<name>A0A0H4TG53_CYDPO</name>
<evidence type="ECO:0000256" key="6">
    <source>
        <dbReference type="ARBA" id="ARBA00020651"/>
    </source>
</evidence>
<dbReference type="InterPro" id="IPR036291">
    <property type="entry name" value="NAD(P)-bd_dom_sf"/>
</dbReference>
<evidence type="ECO:0000256" key="5">
    <source>
        <dbReference type="ARBA" id="ARBA00012410"/>
    </source>
</evidence>
<comment type="catalytic activity">
    <reaction evidence="20">
        <text>decanal + NADP(+) = (2E)-decenal + NADPH + H(+)</text>
        <dbReference type="Rhea" id="RHEA:50612"/>
        <dbReference type="ChEBI" id="CHEBI:15378"/>
        <dbReference type="ChEBI" id="CHEBI:31457"/>
        <dbReference type="ChEBI" id="CHEBI:57783"/>
        <dbReference type="ChEBI" id="CHEBI:58349"/>
        <dbReference type="ChEBI" id="CHEBI:133455"/>
    </reaction>
    <physiologicalReaction direction="right-to-left" evidence="20">
        <dbReference type="Rhea" id="RHEA:50614"/>
    </physiologicalReaction>
</comment>
<dbReference type="InterPro" id="IPR014190">
    <property type="entry name" value="PTGR1"/>
</dbReference>
<dbReference type="EC" id="1.3.1.74" evidence="5"/>
<dbReference type="InterPro" id="IPR013149">
    <property type="entry name" value="ADH-like_C"/>
</dbReference>
<evidence type="ECO:0000256" key="7">
    <source>
        <dbReference type="ARBA" id="ARBA00022501"/>
    </source>
</evidence>
<comment type="catalytic activity">
    <reaction evidence="27">
        <text>4-hydroxynonanal + NADP(+) = (E)-4-hydroxynon-2-enal + NADPH + H(+)</text>
        <dbReference type="Rhea" id="RHEA:64736"/>
        <dbReference type="ChEBI" id="CHEBI:15378"/>
        <dbReference type="ChEBI" id="CHEBI:57783"/>
        <dbReference type="ChEBI" id="CHEBI:58349"/>
        <dbReference type="ChEBI" id="CHEBI:58968"/>
        <dbReference type="ChEBI" id="CHEBI:156112"/>
    </reaction>
    <physiologicalReaction direction="right-to-left" evidence="27">
        <dbReference type="Rhea" id="RHEA:64738"/>
    </physiologicalReaction>
</comment>
<keyword evidence="10" id="KW-0521">NADP</keyword>
<dbReference type="EC" id="1.3.1.48" evidence="4"/>
<evidence type="ECO:0000256" key="13">
    <source>
        <dbReference type="ARBA" id="ARBA00023098"/>
    </source>
</evidence>
<dbReference type="SUPFAM" id="SSF50129">
    <property type="entry name" value="GroES-like"/>
    <property type="match status" value="1"/>
</dbReference>
<comment type="similarity">
    <text evidence="2">Belongs to the NADP-dependent oxidoreductase L4BD family.</text>
</comment>
<dbReference type="CDD" id="cd08294">
    <property type="entry name" value="leukotriene_B4_DH_like"/>
    <property type="match status" value="1"/>
</dbReference>
<comment type="subunit">
    <text evidence="3">Monomer or homodimer.</text>
</comment>
<keyword evidence="12" id="KW-0560">Oxidoreductase</keyword>
<evidence type="ECO:0000256" key="25">
    <source>
        <dbReference type="ARBA" id="ARBA00048066"/>
    </source>
</evidence>
<dbReference type="PANTHER" id="PTHR43205:SF7">
    <property type="entry name" value="PROSTAGLANDIN REDUCTASE 1"/>
    <property type="match status" value="1"/>
</dbReference>
<evidence type="ECO:0000256" key="28">
    <source>
        <dbReference type="ARBA" id="ARBA00048591"/>
    </source>
</evidence>
<evidence type="ECO:0000256" key="26">
    <source>
        <dbReference type="ARBA" id="ARBA00048290"/>
    </source>
</evidence>
<evidence type="ECO:0000256" key="21">
    <source>
        <dbReference type="ARBA" id="ARBA00047742"/>
    </source>
</evidence>
<evidence type="ECO:0000259" key="34">
    <source>
        <dbReference type="Pfam" id="PF00107"/>
    </source>
</evidence>
<accession>A0A0H4TG53</accession>
<comment type="catalytic activity">
    <reaction evidence="19">
        <text>octanal + NADP(+) = (2E)-octenal + NADPH + H(+)</text>
        <dbReference type="Rhea" id="RHEA:50780"/>
        <dbReference type="ChEBI" id="CHEBI:15378"/>
        <dbReference type="ChEBI" id="CHEBI:17935"/>
        <dbReference type="ChEBI" id="CHEBI:57783"/>
        <dbReference type="ChEBI" id="CHEBI:58349"/>
        <dbReference type="ChEBI" id="CHEBI:61748"/>
    </reaction>
    <physiologicalReaction direction="right-to-left" evidence="19">
        <dbReference type="Rhea" id="RHEA:50782"/>
    </physiologicalReaction>
</comment>
<comment type="catalytic activity">
    <reaction evidence="26">
        <text>13,14-dihydro-15-oxo-PGF2alpha + NADP(+) = 15-oxoprostaglandin F2alpha + NADPH + H(+)</text>
        <dbReference type="Rhea" id="RHEA:50588"/>
        <dbReference type="ChEBI" id="CHEBI:15378"/>
        <dbReference type="ChEBI" id="CHEBI:57783"/>
        <dbReference type="ChEBI" id="CHEBI:58349"/>
        <dbReference type="ChEBI" id="CHEBI:133374"/>
        <dbReference type="ChEBI" id="CHEBI:133409"/>
    </reaction>
    <physiologicalReaction direction="right-to-left" evidence="26">
        <dbReference type="Rhea" id="RHEA:50590"/>
    </physiologicalReaction>
</comment>
<comment type="catalytic activity">
    <reaction evidence="25">
        <text>nonan-2-one + NADP(+) = (3E)-nonen-2-one + NADPH + H(+)</text>
        <dbReference type="Rhea" id="RHEA:50616"/>
        <dbReference type="ChEBI" id="CHEBI:15378"/>
        <dbReference type="ChEBI" id="CHEBI:57783"/>
        <dbReference type="ChEBI" id="CHEBI:58349"/>
        <dbReference type="ChEBI" id="CHEBI:77927"/>
        <dbReference type="ChEBI" id="CHEBI:133457"/>
    </reaction>
    <physiologicalReaction direction="right-to-left" evidence="25">
        <dbReference type="Rhea" id="RHEA:50618"/>
    </physiologicalReaction>
</comment>
<evidence type="ECO:0000256" key="19">
    <source>
        <dbReference type="ARBA" id="ARBA00047461"/>
    </source>
</evidence>
<dbReference type="InterPro" id="IPR045010">
    <property type="entry name" value="MDR_fam"/>
</dbReference>
<evidence type="ECO:0000256" key="20">
    <source>
        <dbReference type="ARBA" id="ARBA00047617"/>
    </source>
</evidence>
<keyword evidence="11" id="KW-0007">Acetylation</keyword>
<dbReference type="Pfam" id="PF16884">
    <property type="entry name" value="ADH_N_2"/>
    <property type="match status" value="1"/>
</dbReference>
<evidence type="ECO:0000256" key="4">
    <source>
        <dbReference type="ARBA" id="ARBA00011981"/>
    </source>
</evidence>
<comment type="catalytic activity">
    <reaction evidence="32">
        <text>an n-alkanal + NADP(+) = an alk-2-enal + NADPH + H(+)</text>
        <dbReference type="Rhea" id="RHEA:13737"/>
        <dbReference type="ChEBI" id="CHEBI:12834"/>
        <dbReference type="ChEBI" id="CHEBI:13757"/>
        <dbReference type="ChEBI" id="CHEBI:15378"/>
        <dbReference type="ChEBI" id="CHEBI:57783"/>
        <dbReference type="ChEBI" id="CHEBI:58349"/>
        <dbReference type="EC" id="1.3.1.74"/>
    </reaction>
    <physiologicalReaction direction="right-to-left" evidence="32">
        <dbReference type="Rhea" id="RHEA:13739"/>
    </physiologicalReaction>
</comment>
<evidence type="ECO:0000256" key="24">
    <source>
        <dbReference type="ARBA" id="ARBA00047903"/>
    </source>
</evidence>
<protein>
    <recommendedName>
        <fullName evidence="6">Prostaglandin reductase 1</fullName>
        <ecNumber evidence="4">1.3.1.48</ecNumber>
        <ecNumber evidence="5">1.3.1.74</ecNumber>
    </recommendedName>
    <alternativeName>
        <fullName evidence="18">15-oxoprostaglandin 13-reductase</fullName>
    </alternativeName>
    <alternativeName>
        <fullName evidence="16">Dithiolethione-inducible gene 1 protein</fullName>
    </alternativeName>
    <alternativeName>
        <fullName evidence="15">Leukotriene B4 12-hydroxydehydrogenase</fullName>
    </alternativeName>
    <alternativeName>
        <fullName evidence="17">NAD(P)H-dependent alkenal/one oxidoreductase</fullName>
    </alternativeName>
</protein>
<dbReference type="GO" id="GO:0005737">
    <property type="term" value="C:cytoplasm"/>
    <property type="evidence" value="ECO:0007669"/>
    <property type="project" value="UniProtKB-SubCell"/>
</dbReference>
<dbReference type="PANTHER" id="PTHR43205">
    <property type="entry name" value="PROSTAGLANDIN REDUCTASE"/>
    <property type="match status" value="1"/>
</dbReference>
<evidence type="ECO:0000256" key="33">
    <source>
        <dbReference type="ARBA" id="ARBA00049368"/>
    </source>
</evidence>
<dbReference type="GO" id="GO:0032440">
    <property type="term" value="F:2-alkenal reductase [NAD(P)H] activity"/>
    <property type="evidence" value="ECO:0007669"/>
    <property type="project" value="UniProtKB-EC"/>
</dbReference>
<keyword evidence="9" id="KW-0276">Fatty acid metabolism</keyword>
<evidence type="ECO:0000256" key="8">
    <source>
        <dbReference type="ARBA" id="ARBA00022553"/>
    </source>
</evidence>
<organism evidence="36">
    <name type="scientific">Cydia pomonella</name>
    <name type="common">Codling moth</name>
    <dbReference type="NCBI Taxonomy" id="82600"/>
    <lineage>
        <taxon>Eukaryota</taxon>
        <taxon>Metazoa</taxon>
        <taxon>Ecdysozoa</taxon>
        <taxon>Arthropoda</taxon>
        <taxon>Hexapoda</taxon>
        <taxon>Insecta</taxon>
        <taxon>Pterygota</taxon>
        <taxon>Neoptera</taxon>
        <taxon>Endopterygota</taxon>
        <taxon>Lepidoptera</taxon>
        <taxon>Glossata</taxon>
        <taxon>Ditrysia</taxon>
        <taxon>Tortricoidea</taxon>
        <taxon>Tortricidae</taxon>
        <taxon>Olethreutinae</taxon>
        <taxon>Grapholitini</taxon>
        <taxon>Cydia</taxon>
    </lineage>
</organism>
<evidence type="ECO:0000256" key="12">
    <source>
        <dbReference type="ARBA" id="ARBA00023002"/>
    </source>
</evidence>
<evidence type="ECO:0000256" key="23">
    <source>
        <dbReference type="ARBA" id="ARBA00047878"/>
    </source>
</evidence>
<dbReference type="GO" id="GO:0006693">
    <property type="term" value="P:prostaglandin metabolic process"/>
    <property type="evidence" value="ECO:0007669"/>
    <property type="project" value="UniProtKB-KW"/>
</dbReference>
<comment type="catalytic activity">
    <reaction evidence="29">
        <text>6-trans-leukotriene B4 + NADP(+) = 12-oxo-(5S)-hydroxy-(6E,8E,10E,14Z)-eicosatetraenoate + NADPH + H(+)</text>
        <dbReference type="Rhea" id="RHEA:51204"/>
        <dbReference type="ChEBI" id="CHEBI:15378"/>
        <dbReference type="ChEBI" id="CHEBI:57783"/>
        <dbReference type="ChEBI" id="CHEBI:58349"/>
        <dbReference type="ChEBI" id="CHEBI:90723"/>
        <dbReference type="ChEBI" id="CHEBI:133974"/>
    </reaction>
    <physiologicalReaction direction="left-to-right" evidence="29">
        <dbReference type="Rhea" id="RHEA:51205"/>
    </physiologicalReaction>
</comment>
<evidence type="ECO:0000256" key="32">
    <source>
        <dbReference type="ARBA" id="ARBA00049179"/>
    </source>
</evidence>
<proteinExistence type="evidence at transcript level"/>
<comment type="catalytic activity">
    <reaction evidence="31">
        <text>13,14-dihydro-15-oxo-prostaglandin E1 + NADP(+) = 15-oxoprostaglandin E1 + NADPH + H(+)</text>
        <dbReference type="Rhea" id="RHEA:50584"/>
        <dbReference type="ChEBI" id="CHEBI:15378"/>
        <dbReference type="ChEBI" id="CHEBI:57401"/>
        <dbReference type="ChEBI" id="CHEBI:57783"/>
        <dbReference type="ChEBI" id="CHEBI:58349"/>
        <dbReference type="ChEBI" id="CHEBI:133408"/>
    </reaction>
    <physiologicalReaction direction="right-to-left" evidence="31">
        <dbReference type="Rhea" id="RHEA:50586"/>
    </physiologicalReaction>
</comment>
<dbReference type="GO" id="GO:0047522">
    <property type="term" value="F:15-oxoprostaglandin 13-reductase [NAD(P)+] activity"/>
    <property type="evidence" value="ECO:0007669"/>
    <property type="project" value="UniProtKB-EC"/>
</dbReference>
<comment type="catalytic activity">
    <reaction evidence="24">
        <text>dodecanal + NADP(+) = (2E)-dodecenal + NADPH + H(+)</text>
        <dbReference type="Rhea" id="RHEA:50784"/>
        <dbReference type="ChEBI" id="CHEBI:15378"/>
        <dbReference type="ChEBI" id="CHEBI:27836"/>
        <dbReference type="ChEBI" id="CHEBI:57783"/>
        <dbReference type="ChEBI" id="CHEBI:58349"/>
        <dbReference type="ChEBI" id="CHEBI:133741"/>
    </reaction>
    <physiologicalReaction direction="right-to-left" evidence="24">
        <dbReference type="Rhea" id="RHEA:50786"/>
    </physiologicalReaction>
</comment>
<evidence type="ECO:0000256" key="14">
    <source>
        <dbReference type="ARBA" id="ARBA00023278"/>
    </source>
</evidence>
<dbReference type="Gene3D" id="3.90.180.10">
    <property type="entry name" value="Medium-chain alcohol dehydrogenases, catalytic domain"/>
    <property type="match status" value="1"/>
</dbReference>
<evidence type="ECO:0000256" key="16">
    <source>
        <dbReference type="ARBA" id="ARBA00032255"/>
    </source>
</evidence>
<evidence type="ECO:0000256" key="9">
    <source>
        <dbReference type="ARBA" id="ARBA00022832"/>
    </source>
</evidence>
<comment type="catalytic activity">
    <reaction evidence="23">
        <text>13,14-dihydro-15-oxo-prostaglandin F1alpha + NADP(+) = 15-oxoprostaglandin F1alpha + NADPH + H(+)</text>
        <dbReference type="Rhea" id="RHEA:50592"/>
        <dbReference type="ChEBI" id="CHEBI:15378"/>
        <dbReference type="ChEBI" id="CHEBI:57783"/>
        <dbReference type="ChEBI" id="CHEBI:58349"/>
        <dbReference type="ChEBI" id="CHEBI:79072"/>
        <dbReference type="ChEBI" id="CHEBI:133411"/>
    </reaction>
    <physiologicalReaction direction="right-to-left" evidence="23">
        <dbReference type="Rhea" id="RHEA:50594"/>
    </physiologicalReaction>
</comment>
<evidence type="ECO:0000256" key="17">
    <source>
        <dbReference type="ARBA" id="ARBA00032297"/>
    </source>
</evidence>